<comment type="caution">
    <text evidence="3">The sequence shown here is derived from an EMBL/GenBank/DDBJ whole genome shotgun (WGS) entry which is preliminary data.</text>
</comment>
<proteinExistence type="predicted"/>
<feature type="compositionally biased region" description="Basic and acidic residues" evidence="2">
    <location>
        <begin position="157"/>
        <end position="287"/>
    </location>
</feature>
<evidence type="ECO:0000313" key="3">
    <source>
        <dbReference type="EMBL" id="KAK5702118.1"/>
    </source>
</evidence>
<feature type="compositionally biased region" description="Basic and acidic residues" evidence="2">
    <location>
        <begin position="309"/>
        <end position="337"/>
    </location>
</feature>
<sequence length="501" mass="56835">MSEGKSCYIVTVGGGKCLDNKGPNKVLDCLPNNNKSQQWIVEPSDQPNVVAFKSCEDGLYLRNNNPRAVSGAPIGMGEKQFWTLEQGRNPGSCLIRSNACEIGKSYLNDFQGLYRDNNKVHMWQMEKPLQFWLDWYLLDANNAPFNPIEATSGTADLEEREKKLAEREERVKDAEQKSDALAEREASVKNAEDEVAKQKDDLQKREESTKKSEEETAKQKDDLQKRKEATKKSEEETAKQQEELEKRAESTKKSEDDNAKKQEELQEREDAIKKREAEAAKREEESQAKTSEPKSGAVQKNDDSSEVNQRSKDLEKQEAEVKKREEQVAKQEEEMKRRASQFASGEKTKANGDEQQKAAELEKREASVNKRERDAAKKEEDLRKRASKLEKVKKAQSQPQAARGEASAGTAASKHAMELLKAENERLVLKGENDILKLQMKVKDLEHELEKTKHAAADKSIMRPSKAINYGCGHKAYPPPRKIEKRIVGIMYEGLEYHTAP</sequence>
<dbReference type="Proteomes" id="UP001310594">
    <property type="component" value="Unassembled WGS sequence"/>
</dbReference>
<dbReference type="Gene3D" id="2.80.10.50">
    <property type="match status" value="1"/>
</dbReference>
<keyword evidence="1" id="KW-0175">Coiled coil</keyword>
<reference evidence="3" key="1">
    <citation type="submission" date="2023-08" db="EMBL/GenBank/DDBJ databases">
        <title>Black Yeasts Isolated from many extreme environments.</title>
        <authorList>
            <person name="Coleine C."/>
            <person name="Stajich J.E."/>
            <person name="Selbmann L."/>
        </authorList>
    </citation>
    <scope>NUCLEOTIDE SEQUENCE</scope>
    <source>
        <strain evidence="3">CCFEE 5810</strain>
    </source>
</reference>
<name>A0AAN7ZUN4_9PEZI</name>
<dbReference type="CDD" id="cd00161">
    <property type="entry name" value="beta-trefoil_Ricin-like"/>
    <property type="match status" value="1"/>
</dbReference>
<feature type="coiled-coil region" evidence="1">
    <location>
        <begin position="428"/>
        <end position="455"/>
    </location>
</feature>
<dbReference type="EMBL" id="JAVRQU010000006">
    <property type="protein sequence ID" value="KAK5702118.1"/>
    <property type="molecule type" value="Genomic_DNA"/>
</dbReference>
<gene>
    <name evidence="3" type="ORF">LTR97_004938</name>
</gene>
<evidence type="ECO:0000256" key="1">
    <source>
        <dbReference type="SAM" id="Coils"/>
    </source>
</evidence>
<evidence type="ECO:0000313" key="4">
    <source>
        <dbReference type="Proteomes" id="UP001310594"/>
    </source>
</evidence>
<accession>A0AAN7ZUN4</accession>
<organism evidence="3 4">
    <name type="scientific">Elasticomyces elasticus</name>
    <dbReference type="NCBI Taxonomy" id="574655"/>
    <lineage>
        <taxon>Eukaryota</taxon>
        <taxon>Fungi</taxon>
        <taxon>Dikarya</taxon>
        <taxon>Ascomycota</taxon>
        <taxon>Pezizomycotina</taxon>
        <taxon>Dothideomycetes</taxon>
        <taxon>Dothideomycetidae</taxon>
        <taxon>Mycosphaerellales</taxon>
        <taxon>Teratosphaeriaceae</taxon>
        <taxon>Elasticomyces</taxon>
    </lineage>
</organism>
<dbReference type="InterPro" id="IPR035992">
    <property type="entry name" value="Ricin_B-like_lectins"/>
</dbReference>
<feature type="compositionally biased region" description="Basic and acidic residues" evidence="2">
    <location>
        <begin position="346"/>
        <end position="393"/>
    </location>
</feature>
<dbReference type="SUPFAM" id="SSF50370">
    <property type="entry name" value="Ricin B-like lectins"/>
    <property type="match status" value="1"/>
</dbReference>
<feature type="compositionally biased region" description="Low complexity" evidence="2">
    <location>
        <begin position="401"/>
        <end position="413"/>
    </location>
</feature>
<evidence type="ECO:0000256" key="2">
    <source>
        <dbReference type="SAM" id="MobiDB-lite"/>
    </source>
</evidence>
<feature type="region of interest" description="Disordered" evidence="2">
    <location>
        <begin position="147"/>
        <end position="414"/>
    </location>
</feature>
<dbReference type="AlphaFoldDB" id="A0AAN7ZUN4"/>
<protein>
    <submittedName>
        <fullName evidence="3">Uncharacterized protein</fullName>
    </submittedName>
</protein>